<sequence length="135" mass="15985">MKCVLPVFYQGHGTTLILSHIYSNEQHYVKNKLLRCTIHQHLPEPTKHHKKNIKLTRYYIYRETARTSLLLLQCNKAWFWQKHNFKKYFLKFPLQKRKLKPLDTGAQLGSGQVGTFIAHLLRKRVSLAGLRKSEQ</sequence>
<reference evidence="1 2" key="1">
    <citation type="submission" date="2016-10" db="EMBL/GenBank/DDBJ databases">
        <authorList>
            <person name="de Groot N.N."/>
        </authorList>
    </citation>
    <scope>NUCLEOTIDE SEQUENCE [LARGE SCALE GENOMIC DNA]</scope>
    <source>
        <strain evidence="1 2">DSM 12130</strain>
    </source>
</reference>
<protein>
    <submittedName>
        <fullName evidence="1">Uncharacterized protein</fullName>
    </submittedName>
</protein>
<organism evidence="1 2">
    <name type="scientific">Desulforhopalus singaporensis</name>
    <dbReference type="NCBI Taxonomy" id="91360"/>
    <lineage>
        <taxon>Bacteria</taxon>
        <taxon>Pseudomonadati</taxon>
        <taxon>Thermodesulfobacteriota</taxon>
        <taxon>Desulfobulbia</taxon>
        <taxon>Desulfobulbales</taxon>
        <taxon>Desulfocapsaceae</taxon>
        <taxon>Desulforhopalus</taxon>
    </lineage>
</organism>
<dbReference type="AlphaFoldDB" id="A0A1H0J1R4"/>
<accession>A0A1H0J1R4</accession>
<evidence type="ECO:0000313" key="1">
    <source>
        <dbReference type="EMBL" id="SDO37483.1"/>
    </source>
</evidence>
<keyword evidence="2" id="KW-1185">Reference proteome</keyword>
<evidence type="ECO:0000313" key="2">
    <source>
        <dbReference type="Proteomes" id="UP000199073"/>
    </source>
</evidence>
<name>A0A1H0J1R4_9BACT</name>
<gene>
    <name evidence="1" type="ORF">SAMN05660330_00109</name>
</gene>
<dbReference type="STRING" id="91360.SAMN05660330_00109"/>
<proteinExistence type="predicted"/>
<dbReference type="Proteomes" id="UP000199073">
    <property type="component" value="Unassembled WGS sequence"/>
</dbReference>
<dbReference type="EMBL" id="FNJI01000001">
    <property type="protein sequence ID" value="SDO37483.1"/>
    <property type="molecule type" value="Genomic_DNA"/>
</dbReference>